<dbReference type="InterPro" id="IPR007324">
    <property type="entry name" value="Sugar-bd_dom_put"/>
</dbReference>
<dbReference type="RefSeq" id="WP_367725038.1">
    <property type="nucleotide sequence ID" value="NZ_JBFOCH010000017.1"/>
</dbReference>
<dbReference type="Proteomes" id="UP001556196">
    <property type="component" value="Unassembled WGS sequence"/>
</dbReference>
<name>A0ABV3R2S4_9HYPH</name>
<keyword evidence="2" id="KW-0805">Transcription regulation</keyword>
<dbReference type="Pfam" id="PF13412">
    <property type="entry name" value="HTH_24"/>
    <property type="match status" value="1"/>
</dbReference>
<evidence type="ECO:0000256" key="4">
    <source>
        <dbReference type="ARBA" id="ARBA00023163"/>
    </source>
</evidence>
<gene>
    <name evidence="6" type="ORF">ABUE31_16780</name>
</gene>
<dbReference type="Pfam" id="PF04198">
    <property type="entry name" value="Sugar-bind"/>
    <property type="match status" value="1"/>
</dbReference>
<dbReference type="SUPFAM" id="SSF100950">
    <property type="entry name" value="NagB/RpiA/CoA transferase-like"/>
    <property type="match status" value="1"/>
</dbReference>
<proteinExistence type="inferred from homology"/>
<comment type="similarity">
    <text evidence="1">Belongs to the SorC transcriptional regulatory family.</text>
</comment>
<protein>
    <submittedName>
        <fullName evidence="6">Sugar-binding transcriptional regulator</fullName>
    </submittedName>
</protein>
<dbReference type="InterPro" id="IPR051054">
    <property type="entry name" value="SorC_transcr_regulators"/>
</dbReference>
<dbReference type="PANTHER" id="PTHR34294:SF1">
    <property type="entry name" value="TRANSCRIPTIONAL REGULATOR LSRR"/>
    <property type="match status" value="1"/>
</dbReference>
<evidence type="ECO:0000256" key="1">
    <source>
        <dbReference type="ARBA" id="ARBA00010466"/>
    </source>
</evidence>
<evidence type="ECO:0000313" key="7">
    <source>
        <dbReference type="Proteomes" id="UP001556196"/>
    </source>
</evidence>
<evidence type="ECO:0000259" key="5">
    <source>
        <dbReference type="Pfam" id="PF04198"/>
    </source>
</evidence>
<reference evidence="6 7" key="1">
    <citation type="submission" date="2024-06" db="EMBL/GenBank/DDBJ databases">
        <authorList>
            <person name="Tuo L."/>
        </authorList>
    </citation>
    <scope>NUCLEOTIDE SEQUENCE [LARGE SCALE GENOMIC DNA]</scope>
    <source>
        <strain evidence="6 7">ZMM04-5</strain>
    </source>
</reference>
<organism evidence="6 7">
    <name type="scientific">Mesorhizobium marinum</name>
    <dbReference type="NCBI Taxonomy" id="3228790"/>
    <lineage>
        <taxon>Bacteria</taxon>
        <taxon>Pseudomonadati</taxon>
        <taxon>Pseudomonadota</taxon>
        <taxon>Alphaproteobacteria</taxon>
        <taxon>Hyphomicrobiales</taxon>
        <taxon>Phyllobacteriaceae</taxon>
        <taxon>Mesorhizobium</taxon>
    </lineage>
</organism>
<dbReference type="EMBL" id="JBFOCI010000005">
    <property type="protein sequence ID" value="MEW9807646.1"/>
    <property type="molecule type" value="Genomic_DNA"/>
</dbReference>
<evidence type="ECO:0000256" key="2">
    <source>
        <dbReference type="ARBA" id="ARBA00023015"/>
    </source>
</evidence>
<accession>A0ABV3R2S4</accession>
<keyword evidence="3" id="KW-0238">DNA-binding</keyword>
<keyword evidence="4" id="KW-0804">Transcription</keyword>
<keyword evidence="7" id="KW-1185">Reference proteome</keyword>
<comment type="caution">
    <text evidence="6">The sequence shown here is derived from an EMBL/GenBank/DDBJ whole genome shotgun (WGS) entry which is preliminary data.</text>
</comment>
<feature type="domain" description="Sugar-binding" evidence="5">
    <location>
        <begin position="56"/>
        <end position="288"/>
    </location>
</feature>
<evidence type="ECO:0000313" key="6">
    <source>
        <dbReference type="EMBL" id="MEW9807646.1"/>
    </source>
</evidence>
<sequence>MLHTVAKLHYEGDLSQVEVAKRLDLSTATISRLLQKARAEGIVRIEVRDLAAPEYLAKEVVRKLSLKTASIVEATGAGALASLGGPVGALLQEAGLAAGSVLAIGWGRAVRAVIEAGLPEIPGVLTVPAMGGMQQHQPHFQINEFVRLAALQLGGTPHFVHAPYLPSRASRRAYLADPVVADNVALWDRVDAAVVGIGLPHETAASGPEHHPDAAGDVMRHYFDAEGVLLDPEAGKRMIAMSAKQFRHAPLVIGVAVGEAKARAIRGAAKARLISALVTDAGTAEALLDLP</sequence>
<dbReference type="Gene3D" id="3.40.50.1360">
    <property type="match status" value="1"/>
</dbReference>
<dbReference type="PANTHER" id="PTHR34294">
    <property type="entry name" value="TRANSCRIPTIONAL REGULATOR-RELATED"/>
    <property type="match status" value="1"/>
</dbReference>
<dbReference type="InterPro" id="IPR037171">
    <property type="entry name" value="NagB/RpiA_transferase-like"/>
</dbReference>
<evidence type="ECO:0000256" key="3">
    <source>
        <dbReference type="ARBA" id="ARBA00023125"/>
    </source>
</evidence>
<dbReference type="Gene3D" id="1.10.10.60">
    <property type="entry name" value="Homeodomain-like"/>
    <property type="match status" value="1"/>
</dbReference>